<dbReference type="EMBL" id="BAAARW010000038">
    <property type="protein sequence ID" value="GAA2451782.1"/>
    <property type="molecule type" value="Genomic_DNA"/>
</dbReference>
<dbReference type="InterPro" id="IPR006638">
    <property type="entry name" value="Elp3/MiaA/NifB-like_rSAM"/>
</dbReference>
<dbReference type="InterPro" id="IPR051198">
    <property type="entry name" value="BchE-like"/>
</dbReference>
<dbReference type="RefSeq" id="WP_344596748.1">
    <property type="nucleotide sequence ID" value="NZ_BAAARW010000038.1"/>
</dbReference>
<dbReference type="InterPro" id="IPR058240">
    <property type="entry name" value="rSAM_sf"/>
</dbReference>
<dbReference type="Proteomes" id="UP001501231">
    <property type="component" value="Unassembled WGS sequence"/>
</dbReference>
<name>A0ABN3K7L8_9ACTN</name>
<feature type="domain" description="Elp3/MiaA/NifB-like radical SAM core" evidence="6">
    <location>
        <begin position="344"/>
        <end position="591"/>
    </location>
</feature>
<gene>
    <name evidence="7" type="ORF">GCM10010191_82530</name>
</gene>
<keyword evidence="5" id="KW-0411">Iron-sulfur</keyword>
<dbReference type="SMART" id="SM00729">
    <property type="entry name" value="Elp3"/>
    <property type="match status" value="1"/>
</dbReference>
<dbReference type="Pfam" id="PF04055">
    <property type="entry name" value="Radical_SAM"/>
    <property type="match status" value="1"/>
</dbReference>
<keyword evidence="8" id="KW-1185">Reference proteome</keyword>
<evidence type="ECO:0000256" key="2">
    <source>
        <dbReference type="ARBA" id="ARBA00022691"/>
    </source>
</evidence>
<evidence type="ECO:0000313" key="8">
    <source>
        <dbReference type="Proteomes" id="UP001501231"/>
    </source>
</evidence>
<protein>
    <recommendedName>
        <fullName evidence="6">Elp3/MiaA/NifB-like radical SAM core domain-containing protein</fullName>
    </recommendedName>
</protein>
<keyword evidence="2" id="KW-0949">S-adenosyl-L-methionine</keyword>
<accession>A0ABN3K7L8</accession>
<dbReference type="SFLD" id="SFLDG01082">
    <property type="entry name" value="B12-binding_domain_containing"/>
    <property type="match status" value="1"/>
</dbReference>
<dbReference type="PANTHER" id="PTHR43409">
    <property type="entry name" value="ANAEROBIC MAGNESIUM-PROTOPORPHYRIN IX MONOMETHYL ESTER CYCLASE-RELATED"/>
    <property type="match status" value="1"/>
</dbReference>
<sequence length="736" mass="78892">MTGVPEGRLHACLLRLSRTPRPWAQVEAELTGGGFPGVQLGGDPMRPYLVRDLDGLSPVTVSAVRRFRPGEPLPDPPLIAELLSGRYGPPMLGRGLAEQGAAHCPDAEVVGLRLPGSLGLAARLKVPDVLLVGLGDRDRYRGARLPLGVARLASWLRFTHAGRVQVVDYALTPGDPLGAVLRALVRRPAVVGVGVNFGQWRMLADLAELLEQETAAWQSPPVVVLGNILAAFSPEEAAKPFKRALDDGRVLVATGLGERPLEQLCRSLDDPQKWAGIDGLGLVSGSVAGVPERASTPQQDAPLGFRDLPGRGTSSASHALHASSVPSLVAPDDSLVLAVAAEGGQVSLETSLGCQFGACTFCPRQHKGEGWVRGSEEVCVAILERFSRLRAPSGGQVALSLVDEEFFGAEGLQDPPPSRLPAARILTALKHLGLRFEVYTRLEQLFDRRQSDRWNLRRASLLADAAPHMRRLFAGVESGSPTQLRRYGKGQTVAQTVDALRVASTLGIPLEFGFITFDPLLTPAELAENMAFLARTDVMCDPHPSLRTGGPTGVADGTVAAVAAVGHYLNGASLAASGEPVYRRVAYMATELEVLANSRYADHLRRRHPDLLEDYDPAFCRFGARYADERVGAVASWCRVWTEGMFTPVYAARMAARSAGPGGAADAEALVRRYRDATFGLLCELTRRHLPDVGIPDGQPVPGTADEPSLLEALSESVTGSPATFDLTHLERHRDR</sequence>
<dbReference type="PANTHER" id="PTHR43409:SF7">
    <property type="entry name" value="BLL1977 PROTEIN"/>
    <property type="match status" value="1"/>
</dbReference>
<evidence type="ECO:0000259" key="6">
    <source>
        <dbReference type="SMART" id="SM00729"/>
    </source>
</evidence>
<dbReference type="SUPFAM" id="SSF102114">
    <property type="entry name" value="Radical SAM enzymes"/>
    <property type="match status" value="1"/>
</dbReference>
<proteinExistence type="predicted"/>
<comment type="cofactor">
    <cofactor evidence="1">
        <name>[4Fe-4S] cluster</name>
        <dbReference type="ChEBI" id="CHEBI:49883"/>
    </cofactor>
</comment>
<organism evidence="7 8">
    <name type="scientific">Actinomadura vinacea</name>
    <dbReference type="NCBI Taxonomy" id="115336"/>
    <lineage>
        <taxon>Bacteria</taxon>
        <taxon>Bacillati</taxon>
        <taxon>Actinomycetota</taxon>
        <taxon>Actinomycetes</taxon>
        <taxon>Streptosporangiales</taxon>
        <taxon>Thermomonosporaceae</taxon>
        <taxon>Actinomadura</taxon>
    </lineage>
</organism>
<dbReference type="SFLD" id="SFLDS00029">
    <property type="entry name" value="Radical_SAM"/>
    <property type="match status" value="1"/>
</dbReference>
<reference evidence="7 8" key="1">
    <citation type="journal article" date="2019" name="Int. J. Syst. Evol. Microbiol.">
        <title>The Global Catalogue of Microorganisms (GCM) 10K type strain sequencing project: providing services to taxonomists for standard genome sequencing and annotation.</title>
        <authorList>
            <consortium name="The Broad Institute Genomics Platform"/>
            <consortium name="The Broad Institute Genome Sequencing Center for Infectious Disease"/>
            <person name="Wu L."/>
            <person name="Ma J."/>
        </authorList>
    </citation>
    <scope>NUCLEOTIDE SEQUENCE [LARGE SCALE GENOMIC DNA]</scope>
    <source>
        <strain evidence="7 8">JCM 3325</strain>
    </source>
</reference>
<keyword evidence="4" id="KW-0408">Iron</keyword>
<evidence type="ECO:0000313" key="7">
    <source>
        <dbReference type="EMBL" id="GAA2451782.1"/>
    </source>
</evidence>
<dbReference type="InterPro" id="IPR007197">
    <property type="entry name" value="rSAM"/>
</dbReference>
<evidence type="ECO:0000256" key="4">
    <source>
        <dbReference type="ARBA" id="ARBA00023004"/>
    </source>
</evidence>
<evidence type="ECO:0000256" key="3">
    <source>
        <dbReference type="ARBA" id="ARBA00022723"/>
    </source>
</evidence>
<keyword evidence="3" id="KW-0479">Metal-binding</keyword>
<evidence type="ECO:0000256" key="5">
    <source>
        <dbReference type="ARBA" id="ARBA00023014"/>
    </source>
</evidence>
<evidence type="ECO:0000256" key="1">
    <source>
        <dbReference type="ARBA" id="ARBA00001966"/>
    </source>
</evidence>
<comment type="caution">
    <text evidence="7">The sequence shown here is derived from an EMBL/GenBank/DDBJ whole genome shotgun (WGS) entry which is preliminary data.</text>
</comment>